<feature type="compositionally biased region" description="Low complexity" evidence="2">
    <location>
        <begin position="45"/>
        <end position="62"/>
    </location>
</feature>
<evidence type="ECO:0000256" key="1">
    <source>
        <dbReference type="ARBA" id="ARBA00023157"/>
    </source>
</evidence>
<proteinExistence type="predicted"/>
<dbReference type="AlphaFoldDB" id="A0A3B3ZN60"/>
<dbReference type="InterPro" id="IPR050373">
    <property type="entry name" value="Fibrinogen_C-term_domain"/>
</dbReference>
<dbReference type="Pfam" id="PF00147">
    <property type="entry name" value="Fibrinogen_C"/>
    <property type="match status" value="1"/>
</dbReference>
<evidence type="ECO:0000256" key="2">
    <source>
        <dbReference type="SAM" id="MobiDB-lite"/>
    </source>
</evidence>
<dbReference type="NCBIfam" id="NF040941">
    <property type="entry name" value="GGGWT_bact"/>
    <property type="match status" value="1"/>
</dbReference>
<reference evidence="4" key="1">
    <citation type="submission" date="2025-08" db="UniProtKB">
        <authorList>
            <consortium name="Ensembl"/>
        </authorList>
    </citation>
    <scope>IDENTIFICATION</scope>
</reference>
<evidence type="ECO:0000313" key="5">
    <source>
        <dbReference type="Proteomes" id="UP000261520"/>
    </source>
</evidence>
<evidence type="ECO:0000259" key="3">
    <source>
        <dbReference type="PROSITE" id="PS51406"/>
    </source>
</evidence>
<dbReference type="PROSITE" id="PS51406">
    <property type="entry name" value="FIBRINOGEN_C_2"/>
    <property type="match status" value="1"/>
</dbReference>
<dbReference type="FunFam" id="3.90.215.10:FF:000001">
    <property type="entry name" value="Tenascin isoform 1"/>
    <property type="match status" value="1"/>
</dbReference>
<dbReference type="PANTHER" id="PTHR19143">
    <property type="entry name" value="FIBRINOGEN/TENASCIN/ANGIOPOEITIN"/>
    <property type="match status" value="1"/>
</dbReference>
<sequence length="310" mass="34800">MKKEELRRDKPEVMTPKKSSQDTKAEESAGKITSKSPKLKDEPRTNVTQITTKKVNNTTKSVIETSKTKAEQSTMKEKPTTQQGQKEKASDDKQAGDGKELLNGALHSGEVDIYPQGREGPAVRVYCDMETNGGGWTVFQRRMNGKTDFYRTWNEYSTGFGNISEEFWLGNRLLHNLTSVGPVSLRVDMRSGNDTAFAHYANFSVGSEEKHYTLTLSGYSGNAGDSMRYHNGRPFSARDKNPDPLGIHCSRSYMGGWWYKNCYKTNLNGLYGINSNNQGIVWIDWKGKDSSIPFTEMKFRPSTFSPATHG</sequence>
<protein>
    <recommendedName>
        <fullName evidence="3">Fibrinogen C-terminal domain-containing protein</fullName>
    </recommendedName>
</protein>
<dbReference type="PANTHER" id="PTHR19143:SF254">
    <property type="entry name" value="TENASCIN-R"/>
    <property type="match status" value="1"/>
</dbReference>
<dbReference type="InterPro" id="IPR014716">
    <property type="entry name" value="Fibrinogen_a/b/g_C_1"/>
</dbReference>
<reference evidence="4" key="2">
    <citation type="submission" date="2025-09" db="UniProtKB">
        <authorList>
            <consortium name="Ensembl"/>
        </authorList>
    </citation>
    <scope>IDENTIFICATION</scope>
</reference>
<keyword evidence="1" id="KW-1015">Disulfide bond</keyword>
<feature type="compositionally biased region" description="Basic and acidic residues" evidence="2">
    <location>
        <begin position="66"/>
        <end position="100"/>
    </location>
</feature>
<dbReference type="Gene3D" id="3.90.215.10">
    <property type="entry name" value="Gamma Fibrinogen, chain A, domain 1"/>
    <property type="match status" value="1"/>
</dbReference>
<feature type="domain" description="Fibrinogen C-terminal" evidence="3">
    <location>
        <begin position="89"/>
        <end position="303"/>
    </location>
</feature>
<dbReference type="Ensembl" id="ENSPMGT00000006282.1">
    <property type="protein sequence ID" value="ENSPMGP00000005914.1"/>
    <property type="gene ID" value="ENSPMGG00000004834.1"/>
</dbReference>
<dbReference type="Proteomes" id="UP000261520">
    <property type="component" value="Unplaced"/>
</dbReference>
<dbReference type="InterPro" id="IPR036056">
    <property type="entry name" value="Fibrinogen-like_C"/>
</dbReference>
<feature type="compositionally biased region" description="Basic and acidic residues" evidence="2">
    <location>
        <begin position="1"/>
        <end position="12"/>
    </location>
</feature>
<feature type="region of interest" description="Disordered" evidence="2">
    <location>
        <begin position="1"/>
        <end position="100"/>
    </location>
</feature>
<dbReference type="CDD" id="cd00087">
    <property type="entry name" value="FReD"/>
    <property type="match status" value="1"/>
</dbReference>
<organism evidence="4 5">
    <name type="scientific">Periophthalmus magnuspinnatus</name>
    <dbReference type="NCBI Taxonomy" id="409849"/>
    <lineage>
        <taxon>Eukaryota</taxon>
        <taxon>Metazoa</taxon>
        <taxon>Chordata</taxon>
        <taxon>Craniata</taxon>
        <taxon>Vertebrata</taxon>
        <taxon>Euteleostomi</taxon>
        <taxon>Actinopterygii</taxon>
        <taxon>Neopterygii</taxon>
        <taxon>Teleostei</taxon>
        <taxon>Neoteleostei</taxon>
        <taxon>Acanthomorphata</taxon>
        <taxon>Gobiaria</taxon>
        <taxon>Gobiiformes</taxon>
        <taxon>Gobioidei</taxon>
        <taxon>Gobiidae</taxon>
        <taxon>Oxudercinae</taxon>
        <taxon>Periophthalmus</taxon>
    </lineage>
</organism>
<name>A0A3B3ZN60_9GOBI</name>
<evidence type="ECO:0000313" key="4">
    <source>
        <dbReference type="Ensembl" id="ENSPMGP00000005914.1"/>
    </source>
</evidence>
<dbReference type="SUPFAM" id="SSF56496">
    <property type="entry name" value="Fibrinogen C-terminal domain-like"/>
    <property type="match status" value="1"/>
</dbReference>
<feature type="compositionally biased region" description="Basic and acidic residues" evidence="2">
    <location>
        <begin position="19"/>
        <end position="29"/>
    </location>
</feature>
<dbReference type="SMART" id="SM00186">
    <property type="entry name" value="FBG"/>
    <property type="match status" value="1"/>
</dbReference>
<dbReference type="GO" id="GO:0005615">
    <property type="term" value="C:extracellular space"/>
    <property type="evidence" value="ECO:0007669"/>
    <property type="project" value="TreeGrafter"/>
</dbReference>
<dbReference type="InterPro" id="IPR002181">
    <property type="entry name" value="Fibrinogen_a/b/g_C_dom"/>
</dbReference>
<dbReference type="STRING" id="409849.ENSPMGP00000005914"/>
<keyword evidence="5" id="KW-1185">Reference proteome</keyword>
<accession>A0A3B3ZN60</accession>